<keyword evidence="3" id="KW-0812">Transmembrane</keyword>
<keyword evidence="5" id="KW-1185">Reference proteome</keyword>
<feature type="transmembrane region" description="Helical" evidence="3">
    <location>
        <begin position="762"/>
        <end position="784"/>
    </location>
</feature>
<proteinExistence type="predicted"/>
<comment type="caution">
    <text evidence="4">The sequence shown here is derived from an EMBL/GenBank/DDBJ whole genome shotgun (WGS) entry which is preliminary data.</text>
</comment>
<keyword evidence="3" id="KW-0472">Membrane</keyword>
<feature type="coiled-coil region" evidence="1">
    <location>
        <begin position="499"/>
        <end position="526"/>
    </location>
</feature>
<feature type="compositionally biased region" description="Basic and acidic residues" evidence="2">
    <location>
        <begin position="825"/>
        <end position="855"/>
    </location>
</feature>
<feature type="compositionally biased region" description="Basic and acidic residues" evidence="2">
    <location>
        <begin position="258"/>
        <end position="270"/>
    </location>
</feature>
<evidence type="ECO:0008006" key="6">
    <source>
        <dbReference type="Google" id="ProtNLM"/>
    </source>
</evidence>
<feature type="compositionally biased region" description="Low complexity" evidence="2">
    <location>
        <begin position="79"/>
        <end position="98"/>
    </location>
</feature>
<evidence type="ECO:0000256" key="1">
    <source>
        <dbReference type="SAM" id="Coils"/>
    </source>
</evidence>
<feature type="compositionally biased region" description="Low complexity" evidence="2">
    <location>
        <begin position="107"/>
        <end position="118"/>
    </location>
</feature>
<keyword evidence="3" id="KW-1133">Transmembrane helix</keyword>
<feature type="region of interest" description="Disordered" evidence="2">
    <location>
        <begin position="820"/>
        <end position="855"/>
    </location>
</feature>
<dbReference type="EMBL" id="JAWJZF010000492">
    <property type="protein sequence ID" value="MDX2296391.1"/>
    <property type="molecule type" value="Genomic_DNA"/>
</dbReference>
<sequence>MKEVPEKKPTADRPAGPTSSRAGGLAPHSVQRLQGAVGNAAVARLVAQRYTAPVKTPPNAAPGFRRVGADVAAKKRTMAAHAPAAAESKAAQDAAVAPPDDKEAQGKAANAEKMNAAKPGEFDKAAFVAAVDKAIEAQAPKNLDEADKFARSGKADKVKEEVDGKVGEGKDTSAKDIETTTKAPPDTSAAKDKPVTPLDPDRPPATPAAPSASDAIPERQPPAVTDFSQGPAENDKAMADAEVTEEQLAKGNEPEFDEALKAKKTAETDSAKAPGKAHAAEDRQLATAKAGAAAAGAQAMNTLTATRAAAGKAVDGGKGETKSKDEQKRAEVTAKLQKVFDATKKDVEATLTGLDQKVDVAFTTGEKAARDAFTADHKARMKKYKDKRYGGLLGKGRWLKDKFAGMPQEANYLYQESRKLYVARMRTVISQVADLIGVELGRAKARIAQGRADLKAEVDRLPADLRALGEEARQDFAGKFDDLEASVDEKSQQLVQDLANKYTAALNAVDEEIKKLQEANKGLIDKAKDAIVGVIKTINELKNLLLGILAKAASAIMKIIKDPIGFLGNLVKAVGAGLSLFVTNIGEHLKKGLVSWLLGTATKAGLELPQKFDLKGVIQLIASLLGLTWDNIRSRITRKGVPDEALGAVETSVPVAKKLATEGPAGAFEEIKAETGDLKSTILSKLAEYLVPTVIVAGITWIVSLLNPASAFVRAVKGIIDIVTFVVNQGAQIADFVNAVLDAVIEIANGGAAGVPKMVETALAASIPLLIGFLAALLGIGGLANKVKSVFQSVSRPVNRAIDKLVDFIAKKGKALWQKLKPKPRRPDLRDPKGHPSKARPGDARETGDAGRKEQAIKAADRMLSTRPHPSSVPEKLHRIEGATRVPLTLVTESVNSAGSVVHVQAVQTNSHALPAEPVYDPATYSDVELWEHAQRGFRLKGQKAAEGRANRDAARAELARRIGGKATSDLAGHLAKNSPRATRGAVGEDAAGNQSGHIAGRHVLGAPRDPAAVAPSVLGGMVTEDWVAYRAATNIPKCGGWAGAFAGMGDAASCIQRAADEVMRDWAAFRIEILREGKIQTVVPVAGAGVCFARWDSQASLPHLMPTWLQGTSNRKLHPQDAQASGVPPLTEKSDPSGTEIRILLDKTAPQGWFVHSAWPTI</sequence>
<feature type="region of interest" description="Disordered" evidence="2">
    <location>
        <begin position="1"/>
        <end position="29"/>
    </location>
</feature>
<evidence type="ECO:0000256" key="2">
    <source>
        <dbReference type="SAM" id="MobiDB-lite"/>
    </source>
</evidence>
<feature type="region of interest" description="Disordered" evidence="2">
    <location>
        <begin position="78"/>
        <end position="119"/>
    </location>
</feature>
<dbReference type="RefSeq" id="WP_319012559.1">
    <property type="nucleotide sequence ID" value="NZ_JAWJZF010000492.1"/>
</dbReference>
<feature type="compositionally biased region" description="Basic and acidic residues" evidence="2">
    <location>
        <begin position="1"/>
        <end position="11"/>
    </location>
</feature>
<name>A0ABU4KF78_9ACTN</name>
<organism evidence="4 5">
    <name type="scientific">Streptomyces roseolus</name>
    <dbReference type="NCBI Taxonomy" id="67358"/>
    <lineage>
        <taxon>Bacteria</taxon>
        <taxon>Bacillati</taxon>
        <taxon>Actinomycetota</taxon>
        <taxon>Actinomycetes</taxon>
        <taxon>Kitasatosporales</taxon>
        <taxon>Streptomycetaceae</taxon>
        <taxon>Streptomyces</taxon>
    </lineage>
</organism>
<gene>
    <name evidence="4" type="ORF">R2363_29950</name>
</gene>
<reference evidence="4 5" key="1">
    <citation type="submission" date="2023-10" db="EMBL/GenBank/DDBJ databases">
        <authorList>
            <person name="Wang X.X."/>
        </authorList>
    </citation>
    <scope>NUCLEOTIDE SEQUENCE [LARGE SCALE GENOMIC DNA]</scope>
    <source>
        <strain evidence="4 5">NBRC 12816</strain>
    </source>
</reference>
<feature type="transmembrane region" description="Helical" evidence="3">
    <location>
        <begin position="689"/>
        <end position="707"/>
    </location>
</feature>
<evidence type="ECO:0000313" key="4">
    <source>
        <dbReference type="EMBL" id="MDX2296391.1"/>
    </source>
</evidence>
<evidence type="ECO:0000256" key="3">
    <source>
        <dbReference type="SAM" id="Phobius"/>
    </source>
</evidence>
<protein>
    <recommendedName>
        <fullName evidence="6">Bacterial toxin 27 domain-containing protein</fullName>
    </recommendedName>
</protein>
<feature type="region of interest" description="Disordered" evidence="2">
    <location>
        <begin position="1117"/>
        <end position="1137"/>
    </location>
</feature>
<accession>A0ABU4KF78</accession>
<keyword evidence="1" id="KW-0175">Coiled coil</keyword>
<feature type="compositionally biased region" description="Basic and acidic residues" evidence="2">
    <location>
        <begin position="189"/>
        <end position="202"/>
    </location>
</feature>
<feature type="compositionally biased region" description="Basic and acidic residues" evidence="2">
    <location>
        <begin position="142"/>
        <end position="179"/>
    </location>
</feature>
<feature type="region of interest" description="Disordered" evidence="2">
    <location>
        <begin position="137"/>
        <end position="284"/>
    </location>
</feature>
<evidence type="ECO:0000313" key="5">
    <source>
        <dbReference type="Proteomes" id="UP001278571"/>
    </source>
</evidence>
<dbReference type="Proteomes" id="UP001278571">
    <property type="component" value="Unassembled WGS sequence"/>
</dbReference>